<feature type="region of interest" description="Disordered" evidence="1">
    <location>
        <begin position="1"/>
        <end position="23"/>
    </location>
</feature>
<dbReference type="AlphaFoldDB" id="A0A645FE76"/>
<sequence>MRLQETPHEDRAAALPDAGLDEVAGNPVGKDRIHAVVQVVHAGTTNHGVGDKGEVSGCNQFGRGAIGGVGSNLYPATTPAHFLHSCVQLTVAGVQKFTCHLIQRGLAWEQ</sequence>
<evidence type="ECO:0000256" key="1">
    <source>
        <dbReference type="SAM" id="MobiDB-lite"/>
    </source>
</evidence>
<evidence type="ECO:0000313" key="2">
    <source>
        <dbReference type="EMBL" id="MPN12698.1"/>
    </source>
</evidence>
<accession>A0A645FE76</accession>
<reference evidence="2" key="1">
    <citation type="submission" date="2019-08" db="EMBL/GenBank/DDBJ databases">
        <authorList>
            <person name="Kucharzyk K."/>
            <person name="Murdoch R.W."/>
            <person name="Higgins S."/>
            <person name="Loffler F."/>
        </authorList>
    </citation>
    <scope>NUCLEOTIDE SEQUENCE</scope>
</reference>
<proteinExistence type="predicted"/>
<dbReference type="EMBL" id="VSSQ01059095">
    <property type="protein sequence ID" value="MPN12698.1"/>
    <property type="molecule type" value="Genomic_DNA"/>
</dbReference>
<protein>
    <submittedName>
        <fullName evidence="2">Uncharacterized protein</fullName>
    </submittedName>
</protein>
<comment type="caution">
    <text evidence="2">The sequence shown here is derived from an EMBL/GenBank/DDBJ whole genome shotgun (WGS) entry which is preliminary data.</text>
</comment>
<feature type="compositionally biased region" description="Basic and acidic residues" evidence="1">
    <location>
        <begin position="1"/>
        <end position="12"/>
    </location>
</feature>
<gene>
    <name evidence="2" type="ORF">SDC9_160017</name>
</gene>
<organism evidence="2">
    <name type="scientific">bioreactor metagenome</name>
    <dbReference type="NCBI Taxonomy" id="1076179"/>
    <lineage>
        <taxon>unclassified sequences</taxon>
        <taxon>metagenomes</taxon>
        <taxon>ecological metagenomes</taxon>
    </lineage>
</organism>
<name>A0A645FE76_9ZZZZ</name>